<accession>A0A383F4F4</accession>
<name>A0A383F4F4_9ZZZZ</name>
<protein>
    <submittedName>
        <fullName evidence="1">Uncharacterized protein</fullName>
    </submittedName>
</protein>
<dbReference type="AlphaFoldDB" id="A0A383F4F4"/>
<sequence length="78" mass="9141">MSEENDLWELVRQEISDSNTEKILQEVVIERENLGETIEKETKKDIRKEDIKEVEKTELKNDFATIELLNEGVFAGFL</sequence>
<organism evidence="1">
    <name type="scientific">marine metagenome</name>
    <dbReference type="NCBI Taxonomy" id="408172"/>
    <lineage>
        <taxon>unclassified sequences</taxon>
        <taxon>metagenomes</taxon>
        <taxon>ecological metagenomes</taxon>
    </lineage>
</organism>
<evidence type="ECO:0000313" key="1">
    <source>
        <dbReference type="EMBL" id="SVE63861.1"/>
    </source>
</evidence>
<gene>
    <name evidence="1" type="ORF">METZ01_LOCUS516715</name>
</gene>
<dbReference type="EMBL" id="UINC01231364">
    <property type="protein sequence ID" value="SVE63861.1"/>
    <property type="molecule type" value="Genomic_DNA"/>
</dbReference>
<feature type="non-terminal residue" evidence="1">
    <location>
        <position position="78"/>
    </location>
</feature>
<proteinExistence type="predicted"/>
<reference evidence="1" key="1">
    <citation type="submission" date="2018-05" db="EMBL/GenBank/DDBJ databases">
        <authorList>
            <person name="Lanie J.A."/>
            <person name="Ng W.-L."/>
            <person name="Kazmierczak K.M."/>
            <person name="Andrzejewski T.M."/>
            <person name="Davidsen T.M."/>
            <person name="Wayne K.J."/>
            <person name="Tettelin H."/>
            <person name="Glass J.I."/>
            <person name="Rusch D."/>
            <person name="Podicherti R."/>
            <person name="Tsui H.-C.T."/>
            <person name="Winkler M.E."/>
        </authorList>
    </citation>
    <scope>NUCLEOTIDE SEQUENCE</scope>
</reference>